<evidence type="ECO:0000313" key="1">
    <source>
        <dbReference type="EMBL" id="VTZ64947.1"/>
    </source>
</evidence>
<dbReference type="Proteomes" id="UP000507954">
    <property type="component" value="Unassembled WGS sequence"/>
</dbReference>
<dbReference type="EMBL" id="CABFNB010000146">
    <property type="protein sequence ID" value="VTZ64947.1"/>
    <property type="molecule type" value="Genomic_DNA"/>
</dbReference>
<accession>A0A508X5M8</accession>
<proteinExistence type="predicted"/>
<name>A0A508X5M8_9HYPH</name>
<gene>
    <name evidence="1" type="ORF">EMEDMD4_760001</name>
</gene>
<reference evidence="1" key="1">
    <citation type="submission" date="2019-06" db="EMBL/GenBank/DDBJ databases">
        <authorList>
            <person name="Le Quere A."/>
            <person name="Colella S."/>
        </authorList>
    </citation>
    <scope>NUCLEOTIDE SEQUENCE</scope>
    <source>
        <strain evidence="1">EmedicaeMD41</strain>
    </source>
</reference>
<sequence length="89" mass="9973">MTSSVRLAVAACLLFDNKCLLWPLHLFRPQATVKTDATLMAPRDFRWRTNIALPRVFQLLRNAPPALDPARFGTAGLRLGEMANREPLA</sequence>
<protein>
    <submittedName>
        <fullName evidence="1">Uncharacterized protein</fullName>
    </submittedName>
</protein>
<dbReference type="AlphaFoldDB" id="A0A508X5M8"/>
<organism evidence="1">
    <name type="scientific">Sinorhizobium medicae</name>
    <dbReference type="NCBI Taxonomy" id="110321"/>
    <lineage>
        <taxon>Bacteria</taxon>
        <taxon>Pseudomonadati</taxon>
        <taxon>Pseudomonadota</taxon>
        <taxon>Alphaproteobacteria</taxon>
        <taxon>Hyphomicrobiales</taxon>
        <taxon>Rhizobiaceae</taxon>
        <taxon>Sinorhizobium/Ensifer group</taxon>
        <taxon>Sinorhizobium</taxon>
    </lineage>
</organism>